<feature type="region of interest" description="Disordered" evidence="2">
    <location>
        <begin position="101"/>
        <end position="123"/>
    </location>
</feature>
<dbReference type="InterPro" id="IPR051343">
    <property type="entry name" value="G-type_lectin_kinases/EP1-like"/>
</dbReference>
<evidence type="ECO:0000313" key="4">
    <source>
        <dbReference type="Proteomes" id="UP000811609"/>
    </source>
</evidence>
<dbReference type="EMBL" id="CM031818">
    <property type="protein sequence ID" value="KAG6638100.1"/>
    <property type="molecule type" value="Genomic_DNA"/>
</dbReference>
<comment type="caution">
    <text evidence="3">The sequence shown here is derived from an EMBL/GenBank/DDBJ whole genome shotgun (WGS) entry which is preliminary data.</text>
</comment>
<gene>
    <name evidence="3" type="ORF">CIPAW_10G012300</name>
</gene>
<sequence length="123" mass="14033">MLDTGNLMITSTNSSIIWESFKNPTNTILPAQVFSVGNNILSSRSKSNYQQGKFQLCLTDNYDLMLNEIDVCTKNPYNAYYRDQNILELILDKSGYLQPSHLPEPTLPKHPNKFPPHATFTKH</sequence>
<dbReference type="Proteomes" id="UP000811609">
    <property type="component" value="Chromosome 10"/>
</dbReference>
<dbReference type="PANTHER" id="PTHR47976">
    <property type="entry name" value="G-TYPE LECTIN S-RECEPTOR-LIKE SERINE/THREONINE-PROTEIN KINASE SD2-5"/>
    <property type="match status" value="1"/>
</dbReference>
<proteinExistence type="predicted"/>
<evidence type="ECO:0008006" key="5">
    <source>
        <dbReference type="Google" id="ProtNLM"/>
    </source>
</evidence>
<accession>A0A8T1PBE6</accession>
<organism evidence="3 4">
    <name type="scientific">Carya illinoinensis</name>
    <name type="common">Pecan</name>
    <dbReference type="NCBI Taxonomy" id="32201"/>
    <lineage>
        <taxon>Eukaryota</taxon>
        <taxon>Viridiplantae</taxon>
        <taxon>Streptophyta</taxon>
        <taxon>Embryophyta</taxon>
        <taxon>Tracheophyta</taxon>
        <taxon>Spermatophyta</taxon>
        <taxon>Magnoliopsida</taxon>
        <taxon>eudicotyledons</taxon>
        <taxon>Gunneridae</taxon>
        <taxon>Pentapetalae</taxon>
        <taxon>rosids</taxon>
        <taxon>fabids</taxon>
        <taxon>Fagales</taxon>
        <taxon>Juglandaceae</taxon>
        <taxon>Carya</taxon>
    </lineage>
</organism>
<keyword evidence="1" id="KW-0732">Signal</keyword>
<keyword evidence="4" id="KW-1185">Reference proteome</keyword>
<evidence type="ECO:0000256" key="1">
    <source>
        <dbReference type="ARBA" id="ARBA00022729"/>
    </source>
</evidence>
<evidence type="ECO:0000256" key="2">
    <source>
        <dbReference type="SAM" id="MobiDB-lite"/>
    </source>
</evidence>
<name>A0A8T1PBE6_CARIL</name>
<protein>
    <recommendedName>
        <fullName evidence="5">Bulb-type lectin domain-containing protein</fullName>
    </recommendedName>
</protein>
<dbReference type="PANTHER" id="PTHR47976:SF105">
    <property type="entry name" value="RECEPTOR-LIKE SERINE_THREONINE-PROTEIN KINASE"/>
    <property type="match status" value="1"/>
</dbReference>
<evidence type="ECO:0000313" key="3">
    <source>
        <dbReference type="EMBL" id="KAG6638100.1"/>
    </source>
</evidence>
<dbReference type="AlphaFoldDB" id="A0A8T1PBE6"/>
<reference evidence="3" key="1">
    <citation type="submission" date="2020-12" db="EMBL/GenBank/DDBJ databases">
        <title>WGS assembly of Carya illinoinensis cv. Pawnee.</title>
        <authorList>
            <person name="Platts A."/>
            <person name="Shu S."/>
            <person name="Wright S."/>
            <person name="Barry K."/>
            <person name="Edger P."/>
            <person name="Pires J.C."/>
            <person name="Schmutz J."/>
        </authorList>
    </citation>
    <scope>NUCLEOTIDE SEQUENCE</scope>
    <source>
        <tissue evidence="3">Leaf</tissue>
    </source>
</reference>